<keyword evidence="5 7" id="KW-0732">Signal</keyword>
<dbReference type="Pfam" id="PF05498">
    <property type="entry name" value="RALF"/>
    <property type="match status" value="1"/>
</dbReference>
<keyword evidence="3" id="KW-0964">Secreted</keyword>
<evidence type="ECO:0000256" key="7">
    <source>
        <dbReference type="SAM" id="SignalP"/>
    </source>
</evidence>
<sequence>METKLTIFLLHVFFLLLTLTPPINATAASFNETAAAPSSCRGTIAECNKDLEMLMESEITRRFLEQKKYISPGALKPDQPVCNGGAAGAPYSRGGGCLPAPSNTYHRGCSRYYQCRDDA</sequence>
<dbReference type="EMBL" id="SDAM02000044">
    <property type="protein sequence ID" value="KAH6834755.1"/>
    <property type="molecule type" value="Genomic_DNA"/>
</dbReference>
<protein>
    <submittedName>
        <fullName evidence="8">Uncharacterized protein</fullName>
    </submittedName>
</protein>
<evidence type="ECO:0000313" key="9">
    <source>
        <dbReference type="Proteomes" id="UP001190926"/>
    </source>
</evidence>
<feature type="signal peptide" evidence="7">
    <location>
        <begin position="1"/>
        <end position="25"/>
    </location>
</feature>
<gene>
    <name evidence="8" type="ORF">C2S53_003992</name>
</gene>
<comment type="similarity">
    <text evidence="2">Belongs to the plant rapid alkalinization factor (RALF) family.</text>
</comment>
<reference evidence="8 9" key="1">
    <citation type="journal article" date="2021" name="Nat. Commun.">
        <title>Incipient diploidization of the medicinal plant Perilla within 10,000 years.</title>
        <authorList>
            <person name="Zhang Y."/>
            <person name="Shen Q."/>
            <person name="Leng L."/>
            <person name="Zhang D."/>
            <person name="Chen S."/>
            <person name="Shi Y."/>
            <person name="Ning Z."/>
            <person name="Chen S."/>
        </authorList>
    </citation>
    <scope>NUCLEOTIDE SEQUENCE [LARGE SCALE GENOMIC DNA]</scope>
    <source>
        <strain evidence="9">cv. PC099</strain>
    </source>
</reference>
<dbReference type="GO" id="GO:0019722">
    <property type="term" value="P:calcium-mediated signaling"/>
    <property type="evidence" value="ECO:0007669"/>
    <property type="project" value="TreeGrafter"/>
</dbReference>
<dbReference type="PANTHER" id="PTHR33136">
    <property type="entry name" value="RAPID ALKALINIZATION FACTOR-LIKE"/>
    <property type="match status" value="1"/>
</dbReference>
<evidence type="ECO:0000256" key="3">
    <source>
        <dbReference type="ARBA" id="ARBA00022525"/>
    </source>
</evidence>
<evidence type="ECO:0000256" key="6">
    <source>
        <dbReference type="ARBA" id="ARBA00023157"/>
    </source>
</evidence>
<keyword evidence="4" id="KW-0372">Hormone</keyword>
<feature type="chain" id="PRO_5042276726" evidence="7">
    <location>
        <begin position="26"/>
        <end position="119"/>
    </location>
</feature>
<evidence type="ECO:0000256" key="5">
    <source>
        <dbReference type="ARBA" id="ARBA00022729"/>
    </source>
</evidence>
<proteinExistence type="inferred from homology"/>
<dbReference type="Proteomes" id="UP001190926">
    <property type="component" value="Unassembled WGS sequence"/>
</dbReference>
<evidence type="ECO:0000313" key="8">
    <source>
        <dbReference type="EMBL" id="KAH6834755.1"/>
    </source>
</evidence>
<dbReference type="GO" id="GO:0009506">
    <property type="term" value="C:plasmodesma"/>
    <property type="evidence" value="ECO:0007669"/>
    <property type="project" value="TreeGrafter"/>
</dbReference>
<comment type="subcellular location">
    <subcellularLocation>
        <location evidence="1">Secreted</location>
    </subcellularLocation>
</comment>
<keyword evidence="9" id="KW-1185">Reference proteome</keyword>
<evidence type="ECO:0000256" key="1">
    <source>
        <dbReference type="ARBA" id="ARBA00004613"/>
    </source>
</evidence>
<name>A0AAD4JJ04_PERFH</name>
<dbReference type="GO" id="GO:0005179">
    <property type="term" value="F:hormone activity"/>
    <property type="evidence" value="ECO:0007669"/>
    <property type="project" value="UniProtKB-KW"/>
</dbReference>
<keyword evidence="6" id="KW-1015">Disulfide bond</keyword>
<dbReference type="InterPro" id="IPR008801">
    <property type="entry name" value="RALF"/>
</dbReference>
<evidence type="ECO:0000256" key="2">
    <source>
        <dbReference type="ARBA" id="ARBA00009178"/>
    </source>
</evidence>
<evidence type="ECO:0000256" key="4">
    <source>
        <dbReference type="ARBA" id="ARBA00022702"/>
    </source>
</evidence>
<organism evidence="8 9">
    <name type="scientific">Perilla frutescens var. hirtella</name>
    <name type="common">Perilla citriodora</name>
    <name type="synonym">Perilla setoyensis</name>
    <dbReference type="NCBI Taxonomy" id="608512"/>
    <lineage>
        <taxon>Eukaryota</taxon>
        <taxon>Viridiplantae</taxon>
        <taxon>Streptophyta</taxon>
        <taxon>Embryophyta</taxon>
        <taxon>Tracheophyta</taxon>
        <taxon>Spermatophyta</taxon>
        <taxon>Magnoliopsida</taxon>
        <taxon>eudicotyledons</taxon>
        <taxon>Gunneridae</taxon>
        <taxon>Pentapetalae</taxon>
        <taxon>asterids</taxon>
        <taxon>lamiids</taxon>
        <taxon>Lamiales</taxon>
        <taxon>Lamiaceae</taxon>
        <taxon>Nepetoideae</taxon>
        <taxon>Elsholtzieae</taxon>
        <taxon>Perilla</taxon>
    </lineage>
</organism>
<accession>A0AAD4JJ04</accession>
<dbReference type="AlphaFoldDB" id="A0AAD4JJ04"/>
<dbReference type="GO" id="GO:0005576">
    <property type="term" value="C:extracellular region"/>
    <property type="evidence" value="ECO:0007669"/>
    <property type="project" value="UniProtKB-SubCell"/>
</dbReference>
<dbReference type="PANTHER" id="PTHR33136:SF4">
    <property type="entry name" value="PROTEIN RALF-LIKE 32"/>
    <property type="match status" value="1"/>
</dbReference>
<comment type="caution">
    <text evidence="8">The sequence shown here is derived from an EMBL/GenBank/DDBJ whole genome shotgun (WGS) entry which is preliminary data.</text>
</comment>